<accession>A0BQW2</accession>
<evidence type="ECO:0000313" key="3">
    <source>
        <dbReference type="Proteomes" id="UP000000600"/>
    </source>
</evidence>
<dbReference type="Proteomes" id="UP000000600">
    <property type="component" value="Unassembled WGS sequence"/>
</dbReference>
<gene>
    <name evidence="2" type="ORF">GSPATT00031158001</name>
</gene>
<dbReference type="GeneID" id="5014111"/>
<dbReference type="RefSeq" id="XP_001428327.1">
    <property type="nucleotide sequence ID" value="XM_001428290.2"/>
</dbReference>
<dbReference type="OMA" id="KKIWYRD"/>
<keyword evidence="1" id="KW-0472">Membrane</keyword>
<dbReference type="EMBL" id="CT868010">
    <property type="protein sequence ID" value="CAK60929.1"/>
    <property type="molecule type" value="Genomic_DNA"/>
</dbReference>
<keyword evidence="1" id="KW-0812">Transmembrane</keyword>
<reference evidence="2 3" key="1">
    <citation type="journal article" date="2006" name="Nature">
        <title>Global trends of whole-genome duplications revealed by the ciliate Paramecium tetraurelia.</title>
        <authorList>
            <consortium name="Genoscope"/>
            <person name="Aury J.-M."/>
            <person name="Jaillon O."/>
            <person name="Duret L."/>
            <person name="Noel B."/>
            <person name="Jubin C."/>
            <person name="Porcel B.M."/>
            <person name="Segurens B."/>
            <person name="Daubin V."/>
            <person name="Anthouard V."/>
            <person name="Aiach N."/>
            <person name="Arnaiz O."/>
            <person name="Billaut A."/>
            <person name="Beisson J."/>
            <person name="Blanc I."/>
            <person name="Bouhouche K."/>
            <person name="Camara F."/>
            <person name="Duharcourt S."/>
            <person name="Guigo R."/>
            <person name="Gogendeau D."/>
            <person name="Katinka M."/>
            <person name="Keller A.-M."/>
            <person name="Kissmehl R."/>
            <person name="Klotz C."/>
            <person name="Koll F."/>
            <person name="Le Moue A."/>
            <person name="Lepere C."/>
            <person name="Malinsky S."/>
            <person name="Nowacki M."/>
            <person name="Nowak J.K."/>
            <person name="Plattner H."/>
            <person name="Poulain J."/>
            <person name="Ruiz F."/>
            <person name="Serrano V."/>
            <person name="Zagulski M."/>
            <person name="Dessen P."/>
            <person name="Betermier M."/>
            <person name="Weissenbach J."/>
            <person name="Scarpelli C."/>
            <person name="Schachter V."/>
            <person name="Sperling L."/>
            <person name="Meyer E."/>
            <person name="Cohen J."/>
            <person name="Wincker P."/>
        </authorList>
    </citation>
    <scope>NUCLEOTIDE SEQUENCE [LARGE SCALE GENOMIC DNA]</scope>
    <source>
        <strain evidence="2 3">Stock d4-2</strain>
    </source>
</reference>
<keyword evidence="3" id="KW-1185">Reference proteome</keyword>
<dbReference type="OrthoDB" id="2423701at2759"/>
<keyword evidence="1" id="KW-1133">Transmembrane helix</keyword>
<proteinExistence type="predicted"/>
<dbReference type="InParanoid" id="A0BQW2"/>
<dbReference type="eggNOG" id="ENOG502STDU">
    <property type="taxonomic scope" value="Eukaryota"/>
</dbReference>
<evidence type="ECO:0000256" key="1">
    <source>
        <dbReference type="SAM" id="Phobius"/>
    </source>
</evidence>
<organism evidence="2 3">
    <name type="scientific">Paramecium tetraurelia</name>
    <dbReference type="NCBI Taxonomy" id="5888"/>
    <lineage>
        <taxon>Eukaryota</taxon>
        <taxon>Sar</taxon>
        <taxon>Alveolata</taxon>
        <taxon>Ciliophora</taxon>
        <taxon>Intramacronucleata</taxon>
        <taxon>Oligohymenophorea</taxon>
        <taxon>Peniculida</taxon>
        <taxon>Parameciidae</taxon>
        <taxon>Paramecium</taxon>
    </lineage>
</organism>
<feature type="transmembrane region" description="Helical" evidence="1">
    <location>
        <begin position="171"/>
        <end position="193"/>
    </location>
</feature>
<name>A0BQW2_PARTE</name>
<dbReference type="KEGG" id="ptm:GSPATT00031158001"/>
<sequence>MNQAKLRQFQNFQFENNVVWKDFIKELDPTIPKERFEKLKKIWYRDNIDPEFDPEFIGNTNSYTTHENHTHSQQRRGFDLGEQTLVVKILLGVENFLKLAFIITSFIPIGPNTLFAAVACVLGLYRLCKFPQMTKEYGRLVLQNEFAQNLLFLFGHFFVYSFKTVFNVPLILHFALGLSSYILLLQGPIYELFKTKVDKIYQMKDQIYVLKYRIEIALVPASFVFLFLGKSSILTFVYFANFARIKYILVDKFKVECKYVNQKYLEPYKTNPILSYIIPAFQQLCSYLIPTW</sequence>
<feature type="transmembrane region" description="Helical" evidence="1">
    <location>
        <begin position="214"/>
        <end position="239"/>
    </location>
</feature>
<protein>
    <recommendedName>
        <fullName evidence="4">Transmembrane protein</fullName>
    </recommendedName>
</protein>
<dbReference type="AlphaFoldDB" id="A0BQW2"/>
<feature type="transmembrane region" description="Helical" evidence="1">
    <location>
        <begin position="109"/>
        <end position="128"/>
    </location>
</feature>
<dbReference type="GO" id="GO:0016020">
    <property type="term" value="C:membrane"/>
    <property type="evidence" value="ECO:0007669"/>
    <property type="project" value="InterPro"/>
</dbReference>
<dbReference type="InterPro" id="IPR005344">
    <property type="entry name" value="TMEM33/Pom33"/>
</dbReference>
<evidence type="ECO:0008006" key="4">
    <source>
        <dbReference type="Google" id="ProtNLM"/>
    </source>
</evidence>
<dbReference type="Pfam" id="PF03661">
    <property type="entry name" value="TMEM33_Pom33"/>
    <property type="match status" value="1"/>
</dbReference>
<dbReference type="HOGENOM" id="CLU_064006_0_0_1"/>
<evidence type="ECO:0000313" key="2">
    <source>
        <dbReference type="EMBL" id="CAK60929.1"/>
    </source>
</evidence>